<dbReference type="Pfam" id="PF01627">
    <property type="entry name" value="Hpt"/>
    <property type="match status" value="1"/>
</dbReference>
<dbReference type="Pfam" id="PF07194">
    <property type="entry name" value="P2"/>
    <property type="match status" value="1"/>
</dbReference>
<keyword evidence="9" id="KW-0067">ATP-binding</keyword>
<dbReference type="InterPro" id="IPR035891">
    <property type="entry name" value="CheY-binding_CheA"/>
</dbReference>
<evidence type="ECO:0000256" key="11">
    <source>
        <dbReference type="PROSITE-ProRule" id="PRU00110"/>
    </source>
</evidence>
<sequence length="621" mass="68154">MDMAKYRELFLSETREHLDSMSRLLVELEKQPDDADVLAALFRQAHSVKGMAASMGYGEMAEQAHALEDLLDDCRRAGRISPEAIDRLLRGCDRLEEQLEALAAEGKPAPDPADSAVDVGIEELPANALIVEDVDEDGPKSSPAETILLIDIAEHAVAPAARALLALRELERVGEVLQVRPDRETLLQGAPVRTLRVVLRSSAAAERIDAALLAMADIAGVRREDETEQEGTELPRRRREDSERSVRVRTELLDQLINLTGELLTTRTRLQTAHRERAVADLEAGLDQLSLLVDDLHYRVLQVRMMPLASITGRLPRMVRDLARKTGKRVELRIAGEEVELDRSILEELADPLIHMLRNAVDHGIEEEGVVAVRAWREKDLVLIEVSDNGRGIDPEVVRARAVQLGLVDAERLRAMGERDLFALLCRPGFSTAAQVTETSGRGVGMDVVKAAVEHLGGDMEILSAPGEGTRILLRLPLSVAIIKILLVAVGDCQVAIPITRVHRTLEVARDELQSSGRQLVLRLDEEVLPLLSLRKMLRMPGRPVAGNVPLVVVEMRGQRVGLVVDQLIGQHEVFVKSLEFPLDRLPGLTGASVLGDGRVVFIIDPQGLLEAGRPAAEHAA</sequence>
<dbReference type="SMART" id="SM00260">
    <property type="entry name" value="CheW"/>
    <property type="match status" value="1"/>
</dbReference>
<gene>
    <name evidence="15" type="ORF">EDC39_10887</name>
</gene>
<dbReference type="GO" id="GO:0006935">
    <property type="term" value="P:chemotaxis"/>
    <property type="evidence" value="ECO:0007669"/>
    <property type="project" value="UniProtKB-KW"/>
</dbReference>
<dbReference type="InterPro" id="IPR036061">
    <property type="entry name" value="CheW-like_dom_sf"/>
</dbReference>
<dbReference type="EC" id="2.7.13.3" evidence="2"/>
<feature type="modified residue" description="Phosphohistidine" evidence="11">
    <location>
        <position position="46"/>
    </location>
</feature>
<dbReference type="InterPro" id="IPR036890">
    <property type="entry name" value="HATPase_C_sf"/>
</dbReference>
<keyword evidence="16" id="KW-1185">Reference proteome</keyword>
<dbReference type="InterPro" id="IPR005467">
    <property type="entry name" value="His_kinase_dom"/>
</dbReference>
<dbReference type="PANTHER" id="PTHR43395:SF1">
    <property type="entry name" value="CHEMOTAXIS PROTEIN CHEA"/>
    <property type="match status" value="1"/>
</dbReference>
<dbReference type="SMART" id="SM01231">
    <property type="entry name" value="H-kinase_dim"/>
    <property type="match status" value="1"/>
</dbReference>
<dbReference type="InterPro" id="IPR002545">
    <property type="entry name" value="CheW-lke_dom"/>
</dbReference>
<protein>
    <recommendedName>
        <fullName evidence="3">Chemotaxis protein CheA</fullName>
        <ecNumber evidence="2">2.7.13.3</ecNumber>
    </recommendedName>
</protein>
<dbReference type="SUPFAM" id="SSF47384">
    <property type="entry name" value="Homodimeric domain of signal transducing histidine kinase"/>
    <property type="match status" value="1"/>
</dbReference>
<dbReference type="SUPFAM" id="SSF47226">
    <property type="entry name" value="Histidine-containing phosphotransfer domain, HPT domain"/>
    <property type="match status" value="1"/>
</dbReference>
<dbReference type="CDD" id="cd00088">
    <property type="entry name" value="HPT"/>
    <property type="match status" value="1"/>
</dbReference>
<dbReference type="InterPro" id="IPR008207">
    <property type="entry name" value="Sig_transdc_His_kin_Hpt_dom"/>
</dbReference>
<dbReference type="PROSITE" id="PS50109">
    <property type="entry name" value="HIS_KIN"/>
    <property type="match status" value="1"/>
</dbReference>
<evidence type="ECO:0000256" key="10">
    <source>
        <dbReference type="ARBA" id="ARBA00023012"/>
    </source>
</evidence>
<dbReference type="PRINTS" id="PR00344">
    <property type="entry name" value="BCTRLSENSOR"/>
</dbReference>
<evidence type="ECO:0000313" key="16">
    <source>
        <dbReference type="Proteomes" id="UP000324159"/>
    </source>
</evidence>
<evidence type="ECO:0000259" key="12">
    <source>
        <dbReference type="PROSITE" id="PS50109"/>
    </source>
</evidence>
<keyword evidence="4" id="KW-0145">Chemotaxis</keyword>
<dbReference type="Gene3D" id="1.20.120.160">
    <property type="entry name" value="HPT domain"/>
    <property type="match status" value="1"/>
</dbReference>
<evidence type="ECO:0000256" key="3">
    <source>
        <dbReference type="ARBA" id="ARBA00021495"/>
    </source>
</evidence>
<dbReference type="FunFam" id="3.30.565.10:FF:000016">
    <property type="entry name" value="Chemotaxis protein CheA, putative"/>
    <property type="match status" value="1"/>
</dbReference>
<dbReference type="InterPro" id="IPR004358">
    <property type="entry name" value="Sig_transdc_His_kin-like_C"/>
</dbReference>
<dbReference type="PROSITE" id="PS50851">
    <property type="entry name" value="CHEW"/>
    <property type="match status" value="1"/>
</dbReference>
<dbReference type="SMART" id="SM00387">
    <property type="entry name" value="HATPase_c"/>
    <property type="match status" value="1"/>
</dbReference>
<dbReference type="EMBL" id="VNIB01000008">
    <property type="protein sequence ID" value="TYO98150.1"/>
    <property type="molecule type" value="Genomic_DNA"/>
</dbReference>
<dbReference type="Gene3D" id="1.10.287.560">
    <property type="entry name" value="Histidine kinase CheA-like, homodimeric domain"/>
    <property type="match status" value="1"/>
</dbReference>
<dbReference type="InterPro" id="IPR004105">
    <property type="entry name" value="CheA-like_dim"/>
</dbReference>
<dbReference type="InterPro" id="IPR003594">
    <property type="entry name" value="HATPase_dom"/>
</dbReference>
<dbReference type="Gene3D" id="3.30.70.1110">
    <property type="entry name" value="Histidine kinase CheA-like, P2 response regulator-binding domain"/>
    <property type="match status" value="1"/>
</dbReference>
<organism evidence="15 16">
    <name type="scientific">Geothermobacter ehrlichii</name>
    <dbReference type="NCBI Taxonomy" id="213224"/>
    <lineage>
        <taxon>Bacteria</taxon>
        <taxon>Pseudomonadati</taxon>
        <taxon>Thermodesulfobacteriota</taxon>
        <taxon>Desulfuromonadia</taxon>
        <taxon>Desulfuromonadales</taxon>
        <taxon>Geothermobacteraceae</taxon>
        <taxon>Geothermobacter</taxon>
    </lineage>
</organism>
<feature type="domain" description="CheW-like" evidence="13">
    <location>
        <begin position="482"/>
        <end position="615"/>
    </location>
</feature>
<dbReference type="Gene3D" id="3.30.565.10">
    <property type="entry name" value="Histidine kinase-like ATPase, C-terminal domain"/>
    <property type="match status" value="1"/>
</dbReference>
<proteinExistence type="predicted"/>
<dbReference type="AlphaFoldDB" id="A0A5D3WKY7"/>
<comment type="catalytic activity">
    <reaction evidence="1">
        <text>ATP + protein L-histidine = ADP + protein N-phospho-L-histidine.</text>
        <dbReference type="EC" id="2.7.13.3"/>
    </reaction>
</comment>
<keyword evidence="5 11" id="KW-0597">Phosphoprotein</keyword>
<dbReference type="Proteomes" id="UP000324159">
    <property type="component" value="Unassembled WGS sequence"/>
</dbReference>
<evidence type="ECO:0000256" key="6">
    <source>
        <dbReference type="ARBA" id="ARBA00022679"/>
    </source>
</evidence>
<evidence type="ECO:0000256" key="7">
    <source>
        <dbReference type="ARBA" id="ARBA00022741"/>
    </source>
</evidence>
<name>A0A5D3WKY7_9BACT</name>
<dbReference type="Gene3D" id="2.30.30.40">
    <property type="entry name" value="SH3 Domains"/>
    <property type="match status" value="1"/>
</dbReference>
<reference evidence="15 16" key="1">
    <citation type="submission" date="2019-07" db="EMBL/GenBank/DDBJ databases">
        <title>Genomic Encyclopedia of Type Strains, Phase IV (KMG-IV): sequencing the most valuable type-strain genomes for metagenomic binning, comparative biology and taxonomic classification.</title>
        <authorList>
            <person name="Goeker M."/>
        </authorList>
    </citation>
    <scope>NUCLEOTIDE SEQUENCE [LARGE SCALE GENOMIC DNA]</scope>
    <source>
        <strain evidence="15 16">SS015</strain>
    </source>
</reference>
<dbReference type="SMART" id="SM00073">
    <property type="entry name" value="HPT"/>
    <property type="match status" value="1"/>
</dbReference>
<dbReference type="Pfam" id="PF02895">
    <property type="entry name" value="H-kinase_dim"/>
    <property type="match status" value="1"/>
</dbReference>
<evidence type="ECO:0000256" key="1">
    <source>
        <dbReference type="ARBA" id="ARBA00000085"/>
    </source>
</evidence>
<feature type="domain" description="Histidine kinase" evidence="12">
    <location>
        <begin position="247"/>
        <end position="480"/>
    </location>
</feature>
<evidence type="ECO:0000256" key="8">
    <source>
        <dbReference type="ARBA" id="ARBA00022777"/>
    </source>
</evidence>
<keyword evidence="8 15" id="KW-0418">Kinase</keyword>
<evidence type="ECO:0000259" key="14">
    <source>
        <dbReference type="PROSITE" id="PS50894"/>
    </source>
</evidence>
<dbReference type="InterPro" id="IPR036641">
    <property type="entry name" value="HPT_dom_sf"/>
</dbReference>
<keyword evidence="6" id="KW-0808">Transferase</keyword>
<evidence type="ECO:0000256" key="2">
    <source>
        <dbReference type="ARBA" id="ARBA00012438"/>
    </source>
</evidence>
<feature type="domain" description="HPt" evidence="14">
    <location>
        <begin position="1"/>
        <end position="102"/>
    </location>
</feature>
<dbReference type="InterPro" id="IPR010808">
    <property type="entry name" value="CheA_P2-bd"/>
</dbReference>
<accession>A0A5D3WKY7</accession>
<evidence type="ECO:0000313" key="15">
    <source>
        <dbReference type="EMBL" id="TYO98150.1"/>
    </source>
</evidence>
<dbReference type="InterPro" id="IPR051315">
    <property type="entry name" value="Bact_Chemotaxis_CheA"/>
</dbReference>
<dbReference type="SUPFAM" id="SSF55052">
    <property type="entry name" value="CheY-binding domain of CheA"/>
    <property type="match status" value="1"/>
</dbReference>
<keyword evidence="10" id="KW-0902">Two-component regulatory system</keyword>
<dbReference type="SUPFAM" id="SSF55874">
    <property type="entry name" value="ATPase domain of HSP90 chaperone/DNA topoisomerase II/histidine kinase"/>
    <property type="match status" value="1"/>
</dbReference>
<comment type="caution">
    <text evidence="15">The sequence shown here is derived from an EMBL/GenBank/DDBJ whole genome shotgun (WGS) entry which is preliminary data.</text>
</comment>
<dbReference type="GO" id="GO:0005737">
    <property type="term" value="C:cytoplasm"/>
    <property type="evidence" value="ECO:0007669"/>
    <property type="project" value="InterPro"/>
</dbReference>
<dbReference type="PANTHER" id="PTHR43395">
    <property type="entry name" value="SENSOR HISTIDINE KINASE CHEA"/>
    <property type="match status" value="1"/>
</dbReference>
<evidence type="ECO:0000259" key="13">
    <source>
        <dbReference type="PROSITE" id="PS50851"/>
    </source>
</evidence>
<dbReference type="SUPFAM" id="SSF50341">
    <property type="entry name" value="CheW-like"/>
    <property type="match status" value="1"/>
</dbReference>
<dbReference type="PROSITE" id="PS50894">
    <property type="entry name" value="HPT"/>
    <property type="match status" value="1"/>
</dbReference>
<evidence type="ECO:0000256" key="9">
    <source>
        <dbReference type="ARBA" id="ARBA00022840"/>
    </source>
</evidence>
<keyword evidence="7" id="KW-0547">Nucleotide-binding</keyword>
<dbReference type="InterPro" id="IPR036097">
    <property type="entry name" value="HisK_dim/P_sf"/>
</dbReference>
<dbReference type="GO" id="GO:0000155">
    <property type="term" value="F:phosphorelay sensor kinase activity"/>
    <property type="evidence" value="ECO:0007669"/>
    <property type="project" value="InterPro"/>
</dbReference>
<dbReference type="Pfam" id="PF01584">
    <property type="entry name" value="CheW"/>
    <property type="match status" value="1"/>
</dbReference>
<dbReference type="InterPro" id="IPR037052">
    <property type="entry name" value="CheA-like_P2_sf"/>
</dbReference>
<evidence type="ECO:0000256" key="5">
    <source>
        <dbReference type="ARBA" id="ARBA00022553"/>
    </source>
</evidence>
<evidence type="ECO:0000256" key="4">
    <source>
        <dbReference type="ARBA" id="ARBA00022500"/>
    </source>
</evidence>
<dbReference type="InterPro" id="IPR037006">
    <property type="entry name" value="CheA-like_homodim_sf"/>
</dbReference>
<dbReference type="Pfam" id="PF02518">
    <property type="entry name" value="HATPase_c"/>
    <property type="match status" value="1"/>
</dbReference>
<dbReference type="GO" id="GO:0005524">
    <property type="term" value="F:ATP binding"/>
    <property type="evidence" value="ECO:0007669"/>
    <property type="project" value="UniProtKB-KW"/>
</dbReference>